<reference evidence="1 2" key="1">
    <citation type="submission" date="2023-02" db="EMBL/GenBank/DDBJ databases">
        <title>Genome sequence of Lentisphaera profundi SAORIC-696.</title>
        <authorList>
            <person name="Kim e."/>
            <person name="Cho J.-C."/>
            <person name="Choi A."/>
            <person name="Kang I."/>
        </authorList>
    </citation>
    <scope>NUCLEOTIDE SEQUENCE [LARGE SCALE GENOMIC DNA]</scope>
    <source>
        <strain evidence="1 2">SAORIC-696</strain>
    </source>
</reference>
<organism evidence="1 2">
    <name type="scientific">Lentisphaera profundi</name>
    <dbReference type="NCBI Taxonomy" id="1658616"/>
    <lineage>
        <taxon>Bacteria</taxon>
        <taxon>Pseudomonadati</taxon>
        <taxon>Lentisphaerota</taxon>
        <taxon>Lentisphaeria</taxon>
        <taxon>Lentisphaerales</taxon>
        <taxon>Lentisphaeraceae</taxon>
        <taxon>Lentisphaera</taxon>
    </lineage>
</organism>
<protein>
    <submittedName>
        <fullName evidence="1">Uncharacterized protein</fullName>
    </submittedName>
</protein>
<dbReference type="Gene3D" id="2.130.10.10">
    <property type="entry name" value="YVTN repeat-like/Quinoprotein amine dehydrogenase"/>
    <property type="match status" value="1"/>
</dbReference>
<accession>A0ABY7W0E5</accession>
<evidence type="ECO:0000313" key="2">
    <source>
        <dbReference type="Proteomes" id="UP001214250"/>
    </source>
</evidence>
<dbReference type="EMBL" id="CP117812">
    <property type="protein sequence ID" value="WDE98592.1"/>
    <property type="molecule type" value="Genomic_DNA"/>
</dbReference>
<keyword evidence="2" id="KW-1185">Reference proteome</keyword>
<dbReference type="InterPro" id="IPR015943">
    <property type="entry name" value="WD40/YVTN_repeat-like_dom_sf"/>
</dbReference>
<dbReference type="Proteomes" id="UP001214250">
    <property type="component" value="Chromosome 2"/>
</dbReference>
<proteinExistence type="predicted"/>
<name>A0ABY7W0E5_9BACT</name>
<sequence>MSIKYKIKTLALYIYISLLMNLGAQELDFRKADGTPYDASQVPNMIVTEHLKQQAKLIKKGQISKRFSSYGKCQEAWQTPSSTIVCGSLGIWKYDQTNTREIYFEPQLRTLEIHSCEPLSNGDMVVAVNKYILELSPSGKIKKSIKLNFLREESRLQIKSIKKLADGGYLISSCGPNKIYRLDKRGVVKRIIELNLIKATVKTDRIHDVELLKNGRIMVSTGYGASLIEVNEKNEISWSLRPKDQHDLGLVYLGGFIVRDNGNIIATAYKSTYPMFEITREKTLVWKLPRNKDTGLDKPSSLNLVTANSYPSIE</sequence>
<dbReference type="RefSeq" id="WP_274153463.1">
    <property type="nucleotide sequence ID" value="NZ_CP117812.1"/>
</dbReference>
<gene>
    <name evidence="1" type="ORF">PQO03_12165</name>
</gene>
<dbReference type="SUPFAM" id="SSF101898">
    <property type="entry name" value="NHL repeat"/>
    <property type="match status" value="1"/>
</dbReference>
<evidence type="ECO:0000313" key="1">
    <source>
        <dbReference type="EMBL" id="WDE98592.1"/>
    </source>
</evidence>